<proteinExistence type="predicted"/>
<reference evidence="1 2" key="1">
    <citation type="submission" date="2018-01" db="EMBL/GenBank/DDBJ databases">
        <title>Draft genome sequence of Jishengella sp. NA12.</title>
        <authorList>
            <person name="Sahin N."/>
            <person name="Ay H."/>
            <person name="Saygin H."/>
        </authorList>
    </citation>
    <scope>NUCLEOTIDE SEQUENCE [LARGE SCALE GENOMIC DNA]</scope>
    <source>
        <strain evidence="1 2">NA12</strain>
    </source>
</reference>
<comment type="caution">
    <text evidence="1">The sequence shown here is derived from an EMBL/GenBank/DDBJ whole genome shotgun (WGS) entry which is preliminary data.</text>
</comment>
<sequence length="71" mass="7222">MTGVAASCATRRGSRIHNADAARVYQAADGTLAASDPQALADALVADALVAAAPERDGYRDDATTVVLTAY</sequence>
<keyword evidence="2" id="KW-1185">Reference proteome</keyword>
<dbReference type="RefSeq" id="WP_111214904.1">
    <property type="nucleotide sequence ID" value="NZ_POTY01000104.1"/>
</dbReference>
<dbReference type="AlphaFoldDB" id="A0A2W2ESI8"/>
<organism evidence="1 2">
    <name type="scientific">Micromonospora craterilacus</name>
    <dbReference type="NCBI Taxonomy" id="1655439"/>
    <lineage>
        <taxon>Bacteria</taxon>
        <taxon>Bacillati</taxon>
        <taxon>Actinomycetota</taxon>
        <taxon>Actinomycetes</taxon>
        <taxon>Micromonosporales</taxon>
        <taxon>Micromonosporaceae</taxon>
        <taxon>Micromonospora</taxon>
    </lineage>
</organism>
<dbReference type="Proteomes" id="UP000248924">
    <property type="component" value="Unassembled WGS sequence"/>
</dbReference>
<gene>
    <name evidence="1" type="ORF">C1I95_17615</name>
</gene>
<evidence type="ECO:0000313" key="1">
    <source>
        <dbReference type="EMBL" id="PZG16490.1"/>
    </source>
</evidence>
<accession>A0A2W2ESI8</accession>
<name>A0A2W2ESI8_9ACTN</name>
<dbReference type="EMBL" id="POTY01000104">
    <property type="protein sequence ID" value="PZG16490.1"/>
    <property type="molecule type" value="Genomic_DNA"/>
</dbReference>
<evidence type="ECO:0000313" key="2">
    <source>
        <dbReference type="Proteomes" id="UP000248924"/>
    </source>
</evidence>
<protein>
    <submittedName>
        <fullName evidence="1">Uncharacterized protein</fullName>
    </submittedName>
</protein>